<evidence type="ECO:0000313" key="1">
    <source>
        <dbReference type="EMBL" id="SDP94047.1"/>
    </source>
</evidence>
<evidence type="ECO:0000313" key="2">
    <source>
        <dbReference type="Proteomes" id="UP000199691"/>
    </source>
</evidence>
<dbReference type="EMBL" id="FNIX01000023">
    <property type="protein sequence ID" value="SDP94047.1"/>
    <property type="molecule type" value="Genomic_DNA"/>
</dbReference>
<gene>
    <name evidence="1" type="ORF">SAMN05421507_12316</name>
</gene>
<dbReference type="AlphaFoldDB" id="A0A1H0WTK4"/>
<dbReference type="Proteomes" id="UP000199691">
    <property type="component" value="Unassembled WGS sequence"/>
</dbReference>
<accession>A0A1H0WTK4</accession>
<name>A0A1H0WTK4_9PSEU</name>
<reference evidence="2" key="1">
    <citation type="submission" date="2016-10" db="EMBL/GenBank/DDBJ databases">
        <authorList>
            <person name="Varghese N."/>
            <person name="Submissions S."/>
        </authorList>
    </citation>
    <scope>NUCLEOTIDE SEQUENCE [LARGE SCALE GENOMIC DNA]</scope>
    <source>
        <strain evidence="2">CGMCC 4.6609</strain>
    </source>
</reference>
<sequence length="698" mass="77009">MLIEGFDLPSLRLLAYHDKHRSLPATAQLIGRLARVDDRYPQPSVLVTAKDIDVFPELEGVVRNLYGEDQDWVTVLPGIIDDEIQNHRENRQYARQFDDAPPDLALDAVQPLRRAVIRELRPRIDTTSRAFEDGVIHEDLRVGKALRGKLILYSGLNPAGTTLMVITESVERPAWHNAPGLDSPRYQLHLVSRRDATRTDRPDLLFVNVEDNGLGRDLLDLIDVRKRSDLADPGKLQAAFDSLTRQSVSSVGLRNNYGGSTGTTSYRMFAGKGVDRGLREVDTAYGSLGHAMIQVAGDEGTFTAGVATAKGKYWETRYSALLRYEAFLDELAERYWFPPGAQTGQLLPQVNRGTRLTAWPIELPIAVELDPALIGMGWTIEDVGPLDALDFEADMVQPGRDRLVLRALITSEDTRRVVWTGELDLTAEATAVGDDLLVSRGYGVAVSLSDLLTDRPPTIFFGNGDTVHGSVIVNGRSTTRPLPNMEYSSLSWTGVDLEAETRKKAAENGKGRSIHEELETYLLAQPKRGQHRWILHNDGGGEFADYVVIEIDGTAVSVGLWHAKYAGGKTASVRVTDLQEVVAQAIKSRRWITDPGFWTELGKRLTGASKPKATVVHGRIRQLLVICGAAGRAENLSFARSRPLVQGTVAIVQPGLSYKKHRTQLTAEKLSAVQVRDLLTVFHDSVLQVARPVMLCSA</sequence>
<protein>
    <submittedName>
        <fullName evidence="1">Uncharacterized protein</fullName>
    </submittedName>
</protein>
<organism evidence="1 2">
    <name type="scientific">Lentzea jiangxiensis</name>
    <dbReference type="NCBI Taxonomy" id="641025"/>
    <lineage>
        <taxon>Bacteria</taxon>
        <taxon>Bacillati</taxon>
        <taxon>Actinomycetota</taxon>
        <taxon>Actinomycetes</taxon>
        <taxon>Pseudonocardiales</taxon>
        <taxon>Pseudonocardiaceae</taxon>
        <taxon>Lentzea</taxon>
    </lineage>
</organism>
<dbReference type="STRING" id="641025.SAMN05421507_12316"/>
<proteinExistence type="predicted"/>
<keyword evidence="2" id="KW-1185">Reference proteome</keyword>